<sequence>MDKVKSNSDLLFSTVGLVVILFLLIAADKLLGPIKDRLDHEIAGEKFNNFFQALGNIIKAAFVKPVIAVDHTYNQFTNLFAPMLLVILAFIIAVTVCIVLCKSLLQKEDAFLNKIIVGIWIVIFLGLIYFIARVGWYLIALNFKVMLVSALAILIVGSIFTVGVKGRKTNALS</sequence>
<protein>
    <submittedName>
        <fullName evidence="2">Uncharacterized protein</fullName>
    </submittedName>
</protein>
<dbReference type="Proteomes" id="UP000190042">
    <property type="component" value="Unassembled WGS sequence"/>
</dbReference>
<feature type="transmembrane region" description="Helical" evidence="1">
    <location>
        <begin position="145"/>
        <end position="164"/>
    </location>
</feature>
<feature type="transmembrane region" description="Helical" evidence="1">
    <location>
        <begin position="117"/>
        <end position="139"/>
    </location>
</feature>
<feature type="transmembrane region" description="Helical" evidence="1">
    <location>
        <begin position="79"/>
        <end position="105"/>
    </location>
</feature>
<evidence type="ECO:0000256" key="1">
    <source>
        <dbReference type="SAM" id="Phobius"/>
    </source>
</evidence>
<evidence type="ECO:0000313" key="3">
    <source>
        <dbReference type="Proteomes" id="UP000190042"/>
    </source>
</evidence>
<dbReference type="EMBL" id="FUYJ01000002">
    <property type="protein sequence ID" value="SKA95710.1"/>
    <property type="molecule type" value="Genomic_DNA"/>
</dbReference>
<gene>
    <name evidence="2" type="ORF">SAMN04244570_1695</name>
</gene>
<keyword evidence="3" id="KW-1185">Reference proteome</keyword>
<keyword evidence="1" id="KW-0812">Transmembrane</keyword>
<dbReference type="RefSeq" id="WP_078817273.1">
    <property type="nucleotide sequence ID" value="NZ_FUYJ01000002.1"/>
</dbReference>
<dbReference type="AlphaFoldDB" id="A0A1T4Y1R6"/>
<organism evidence="2 3">
    <name type="scientific">Sporosarcina newyorkensis</name>
    <dbReference type="NCBI Taxonomy" id="759851"/>
    <lineage>
        <taxon>Bacteria</taxon>
        <taxon>Bacillati</taxon>
        <taxon>Bacillota</taxon>
        <taxon>Bacilli</taxon>
        <taxon>Bacillales</taxon>
        <taxon>Caryophanaceae</taxon>
        <taxon>Sporosarcina</taxon>
    </lineage>
</organism>
<accession>A0A1T4Y1R6</accession>
<name>A0A1T4Y1R6_9BACL</name>
<proteinExistence type="predicted"/>
<evidence type="ECO:0000313" key="2">
    <source>
        <dbReference type="EMBL" id="SKA95710.1"/>
    </source>
</evidence>
<keyword evidence="1" id="KW-0472">Membrane</keyword>
<keyword evidence="1" id="KW-1133">Transmembrane helix</keyword>
<reference evidence="3" key="1">
    <citation type="submission" date="2017-02" db="EMBL/GenBank/DDBJ databases">
        <authorList>
            <person name="Varghese N."/>
            <person name="Submissions S."/>
        </authorList>
    </citation>
    <scope>NUCLEOTIDE SEQUENCE [LARGE SCALE GENOMIC DNA]</scope>
    <source>
        <strain evidence="3">DSM 23966</strain>
    </source>
</reference>